<protein>
    <submittedName>
        <fullName evidence="1">5004_t:CDS:1</fullName>
    </submittedName>
</protein>
<reference evidence="1" key="1">
    <citation type="submission" date="2021-06" db="EMBL/GenBank/DDBJ databases">
        <authorList>
            <person name="Kallberg Y."/>
            <person name="Tangrot J."/>
            <person name="Rosling A."/>
        </authorList>
    </citation>
    <scope>NUCLEOTIDE SEQUENCE</scope>
    <source>
        <strain evidence="1">CL356</strain>
    </source>
</reference>
<comment type="caution">
    <text evidence="1">The sequence shown here is derived from an EMBL/GenBank/DDBJ whole genome shotgun (WGS) entry which is preliminary data.</text>
</comment>
<gene>
    <name evidence="1" type="ORF">ACOLOM_LOCUS8036</name>
</gene>
<evidence type="ECO:0000313" key="1">
    <source>
        <dbReference type="EMBL" id="CAG8643928.1"/>
    </source>
</evidence>
<proteinExistence type="predicted"/>
<dbReference type="Proteomes" id="UP000789525">
    <property type="component" value="Unassembled WGS sequence"/>
</dbReference>
<name>A0ACA9NDN0_9GLOM</name>
<evidence type="ECO:0000313" key="2">
    <source>
        <dbReference type="Proteomes" id="UP000789525"/>
    </source>
</evidence>
<sequence length="126" mass="13995">MSDVKILHKKEPLTPIFSSPSSSPRDTKALNNTQLQTPQSQSSNLLSLHNICNIIQPQSSPSQSPKPWFDPSPIEPLSPNEKLPDRVDPLENAPKFIEPSTPEVINTSGLMRMTREKPITQSANQE</sequence>
<feature type="non-terminal residue" evidence="1">
    <location>
        <position position="126"/>
    </location>
</feature>
<organism evidence="1 2">
    <name type="scientific">Acaulospora colombiana</name>
    <dbReference type="NCBI Taxonomy" id="27376"/>
    <lineage>
        <taxon>Eukaryota</taxon>
        <taxon>Fungi</taxon>
        <taxon>Fungi incertae sedis</taxon>
        <taxon>Mucoromycota</taxon>
        <taxon>Glomeromycotina</taxon>
        <taxon>Glomeromycetes</taxon>
        <taxon>Diversisporales</taxon>
        <taxon>Acaulosporaceae</taxon>
        <taxon>Acaulospora</taxon>
    </lineage>
</organism>
<dbReference type="EMBL" id="CAJVPT010019803">
    <property type="protein sequence ID" value="CAG8643928.1"/>
    <property type="molecule type" value="Genomic_DNA"/>
</dbReference>
<accession>A0ACA9NDN0</accession>
<keyword evidence="2" id="KW-1185">Reference proteome</keyword>